<dbReference type="AlphaFoldDB" id="A0A4Y7T138"/>
<organism evidence="1 2">
    <name type="scientific">Coprinellus micaceus</name>
    <name type="common">Glistening ink-cap mushroom</name>
    <name type="synonym">Coprinus micaceus</name>
    <dbReference type="NCBI Taxonomy" id="71717"/>
    <lineage>
        <taxon>Eukaryota</taxon>
        <taxon>Fungi</taxon>
        <taxon>Dikarya</taxon>
        <taxon>Basidiomycota</taxon>
        <taxon>Agaricomycotina</taxon>
        <taxon>Agaricomycetes</taxon>
        <taxon>Agaricomycetidae</taxon>
        <taxon>Agaricales</taxon>
        <taxon>Agaricineae</taxon>
        <taxon>Psathyrellaceae</taxon>
        <taxon>Coprinellus</taxon>
    </lineage>
</organism>
<proteinExistence type="predicted"/>
<name>A0A4Y7T138_COPMI</name>
<dbReference type="EMBL" id="QPFP01000036">
    <property type="protein sequence ID" value="TEB27873.1"/>
    <property type="molecule type" value="Genomic_DNA"/>
</dbReference>
<protein>
    <submittedName>
        <fullName evidence="1">Uncharacterized protein</fullName>
    </submittedName>
</protein>
<gene>
    <name evidence="1" type="ORF">FA13DRAFT_1736053</name>
</gene>
<dbReference type="Proteomes" id="UP000298030">
    <property type="component" value="Unassembled WGS sequence"/>
</dbReference>
<sequence length="76" mass="7972">MVSSGGWLGDSVAGTSNEGADVDCPGISELHSLGYSSQVPSMWVKGWVRLVCIRAWDPGVALYTSTHCATVATVDE</sequence>
<evidence type="ECO:0000313" key="2">
    <source>
        <dbReference type="Proteomes" id="UP000298030"/>
    </source>
</evidence>
<comment type="caution">
    <text evidence="1">The sequence shown here is derived from an EMBL/GenBank/DDBJ whole genome shotgun (WGS) entry which is preliminary data.</text>
</comment>
<evidence type="ECO:0000313" key="1">
    <source>
        <dbReference type="EMBL" id="TEB27873.1"/>
    </source>
</evidence>
<reference evidence="1 2" key="1">
    <citation type="journal article" date="2019" name="Nat. Ecol. Evol.">
        <title>Megaphylogeny resolves global patterns of mushroom evolution.</title>
        <authorList>
            <person name="Varga T."/>
            <person name="Krizsan K."/>
            <person name="Foldi C."/>
            <person name="Dima B."/>
            <person name="Sanchez-Garcia M."/>
            <person name="Sanchez-Ramirez S."/>
            <person name="Szollosi G.J."/>
            <person name="Szarkandi J.G."/>
            <person name="Papp V."/>
            <person name="Albert L."/>
            <person name="Andreopoulos W."/>
            <person name="Angelini C."/>
            <person name="Antonin V."/>
            <person name="Barry K.W."/>
            <person name="Bougher N.L."/>
            <person name="Buchanan P."/>
            <person name="Buyck B."/>
            <person name="Bense V."/>
            <person name="Catcheside P."/>
            <person name="Chovatia M."/>
            <person name="Cooper J."/>
            <person name="Damon W."/>
            <person name="Desjardin D."/>
            <person name="Finy P."/>
            <person name="Geml J."/>
            <person name="Haridas S."/>
            <person name="Hughes K."/>
            <person name="Justo A."/>
            <person name="Karasinski D."/>
            <person name="Kautmanova I."/>
            <person name="Kiss B."/>
            <person name="Kocsube S."/>
            <person name="Kotiranta H."/>
            <person name="LaButti K.M."/>
            <person name="Lechner B.E."/>
            <person name="Liimatainen K."/>
            <person name="Lipzen A."/>
            <person name="Lukacs Z."/>
            <person name="Mihaltcheva S."/>
            <person name="Morgado L.N."/>
            <person name="Niskanen T."/>
            <person name="Noordeloos M.E."/>
            <person name="Ohm R.A."/>
            <person name="Ortiz-Santana B."/>
            <person name="Ovrebo C."/>
            <person name="Racz N."/>
            <person name="Riley R."/>
            <person name="Savchenko A."/>
            <person name="Shiryaev A."/>
            <person name="Soop K."/>
            <person name="Spirin V."/>
            <person name="Szebenyi C."/>
            <person name="Tomsovsky M."/>
            <person name="Tulloss R.E."/>
            <person name="Uehling J."/>
            <person name="Grigoriev I.V."/>
            <person name="Vagvolgyi C."/>
            <person name="Papp T."/>
            <person name="Martin F.M."/>
            <person name="Miettinen O."/>
            <person name="Hibbett D.S."/>
            <person name="Nagy L.G."/>
        </authorList>
    </citation>
    <scope>NUCLEOTIDE SEQUENCE [LARGE SCALE GENOMIC DNA]</scope>
    <source>
        <strain evidence="1 2">FP101781</strain>
    </source>
</reference>
<keyword evidence="2" id="KW-1185">Reference proteome</keyword>
<accession>A0A4Y7T138</accession>